<evidence type="ECO:0008006" key="3">
    <source>
        <dbReference type="Google" id="ProtNLM"/>
    </source>
</evidence>
<dbReference type="RefSeq" id="WP_305103766.1">
    <property type="nucleotide sequence ID" value="NZ_JAUTWS010000009.1"/>
</dbReference>
<sequence length="179" mass="19663">MRPAGLDNPTSSPLEDAVLSSALLGGGLPPAAERHLRLAGLAWQDDALAEEHLRLARDAAPEHVAVLIGFYRYYFYKGRLAETLAIARLCLAVAARELNIAGDWRLVAAGDAEFGRFESLLPRFYLFTLKGYAYLQMRLGALAEGRAATLKLLELDPTDKIGARLLLEVHDRMGQDDDD</sequence>
<dbReference type="EMBL" id="JAUTWS010000009">
    <property type="protein sequence ID" value="MDO9708899.1"/>
    <property type="molecule type" value="Genomic_DNA"/>
</dbReference>
<evidence type="ECO:0000313" key="2">
    <source>
        <dbReference type="Proteomes" id="UP001243009"/>
    </source>
</evidence>
<keyword evidence="2" id="KW-1185">Reference proteome</keyword>
<dbReference type="Proteomes" id="UP001243009">
    <property type="component" value="Unassembled WGS sequence"/>
</dbReference>
<evidence type="ECO:0000313" key="1">
    <source>
        <dbReference type="EMBL" id="MDO9708899.1"/>
    </source>
</evidence>
<proteinExistence type="predicted"/>
<accession>A0ABT9DYC8</accession>
<reference evidence="1 2" key="1">
    <citation type="submission" date="2023-08" db="EMBL/GenBank/DDBJ databases">
        <title>The draft genome sequence of Paracraurococcus sp. LOR1-02.</title>
        <authorList>
            <person name="Kingkaew E."/>
            <person name="Tanasupawat S."/>
        </authorList>
    </citation>
    <scope>NUCLEOTIDE SEQUENCE [LARGE SCALE GENOMIC DNA]</scope>
    <source>
        <strain evidence="1 2">LOR1-02</strain>
    </source>
</reference>
<comment type="caution">
    <text evidence="1">The sequence shown here is derived from an EMBL/GenBank/DDBJ whole genome shotgun (WGS) entry which is preliminary data.</text>
</comment>
<protein>
    <recommendedName>
        <fullName evidence="3">Tetratricopeptide repeat protein</fullName>
    </recommendedName>
</protein>
<gene>
    <name evidence="1" type="ORF">Q7A36_11150</name>
</gene>
<name>A0ABT9DYC8_9PROT</name>
<organism evidence="1 2">
    <name type="scientific">Paracraurococcus lichenis</name>
    <dbReference type="NCBI Taxonomy" id="3064888"/>
    <lineage>
        <taxon>Bacteria</taxon>
        <taxon>Pseudomonadati</taxon>
        <taxon>Pseudomonadota</taxon>
        <taxon>Alphaproteobacteria</taxon>
        <taxon>Acetobacterales</taxon>
        <taxon>Roseomonadaceae</taxon>
        <taxon>Paracraurococcus</taxon>
    </lineage>
</organism>